<comment type="similarity">
    <text evidence="8">Belongs to the radical SAM superfamily. 7-carboxy-7-deazaguanine synthase family.</text>
</comment>
<keyword evidence="7 8" id="KW-0456">Lyase</keyword>
<evidence type="ECO:0000256" key="7">
    <source>
        <dbReference type="ARBA" id="ARBA00023239"/>
    </source>
</evidence>
<sequence length="215" mass="24032">MKETLRVCEFFTSIQGESSYAGLPCVFIRLTGCNLRCSYCDTRYAYTEGTDIAVVQLLRDVQATNIRLVEITGGEPLLQDAIPILIDGLIGMGLKTLVETNGSINIGHFNRDAVFIVDLKAPSSGMSDHNDLSNLKTLSPTDEVKMVLGNRDDYQWASDLIARYRLTQRCHVLLSPIVGELQPETLAAWILHDALDVRLNLQLHKYIYGADRRMV</sequence>
<keyword evidence="5 8" id="KW-0408">Iron</keyword>
<dbReference type="PANTHER" id="PTHR42836">
    <property type="entry name" value="7-CARBOXY-7-DEAZAGUANINE SYNTHASE"/>
    <property type="match status" value="1"/>
</dbReference>
<evidence type="ECO:0000256" key="8">
    <source>
        <dbReference type="HAMAP-Rule" id="MF_00917"/>
    </source>
</evidence>
<evidence type="ECO:0000256" key="2">
    <source>
        <dbReference type="ARBA" id="ARBA00022691"/>
    </source>
</evidence>
<comment type="catalytic activity">
    <reaction evidence="8">
        <text>6-carboxy-5,6,7,8-tetrahydropterin + H(+) = 7-carboxy-7-carbaguanine + NH4(+)</text>
        <dbReference type="Rhea" id="RHEA:27974"/>
        <dbReference type="ChEBI" id="CHEBI:15378"/>
        <dbReference type="ChEBI" id="CHEBI:28938"/>
        <dbReference type="ChEBI" id="CHEBI:61032"/>
        <dbReference type="ChEBI" id="CHEBI:61036"/>
        <dbReference type="EC" id="4.3.99.3"/>
    </reaction>
</comment>
<dbReference type="InterPro" id="IPR058240">
    <property type="entry name" value="rSAM_sf"/>
</dbReference>
<feature type="binding site" evidence="8">
    <location>
        <position position="37"/>
    </location>
    <ligand>
        <name>[4Fe-4S] cluster</name>
        <dbReference type="ChEBI" id="CHEBI:49883"/>
        <note>4Fe-4S-S-AdoMet</note>
    </ligand>
</feature>
<dbReference type="Proteomes" id="UP000033423">
    <property type="component" value="Unassembled WGS sequence"/>
</dbReference>
<comment type="caution">
    <text evidence="8">Lacks conserved residue(s) required for the propagation of feature annotation.</text>
</comment>
<feature type="binding site" evidence="8">
    <location>
        <position position="33"/>
    </location>
    <ligand>
        <name>[4Fe-4S] cluster</name>
        <dbReference type="ChEBI" id="CHEBI:49883"/>
        <note>4Fe-4S-S-AdoMet</note>
    </ligand>
</feature>
<evidence type="ECO:0000256" key="6">
    <source>
        <dbReference type="ARBA" id="ARBA00023014"/>
    </source>
</evidence>
<keyword evidence="6 8" id="KW-0411">Iron-sulfur</keyword>
<comment type="pathway">
    <text evidence="8">Purine metabolism; 7-cyano-7-deazaguanine biosynthesis.</text>
</comment>
<dbReference type="PANTHER" id="PTHR42836:SF1">
    <property type="entry name" value="7-CARBOXY-7-DEAZAGUANINE SYNTHASE"/>
    <property type="match status" value="1"/>
</dbReference>
<keyword evidence="2 8" id="KW-0949">S-adenosyl-L-methionine</keyword>
<feature type="binding site" evidence="8">
    <location>
        <begin position="14"/>
        <end position="16"/>
    </location>
    <ligand>
        <name>substrate</name>
    </ligand>
</feature>
<comment type="cofactor">
    <cofactor evidence="8">
        <name>[4Fe-4S] cluster</name>
        <dbReference type="ChEBI" id="CHEBI:49883"/>
    </cofactor>
    <text evidence="8">Binds 1 [4Fe-4S] cluster. The cluster is coordinated with 3 cysteines and an exchangeable S-adenosyl-L-methionine.</text>
</comment>
<dbReference type="SUPFAM" id="SSF102114">
    <property type="entry name" value="Radical SAM enzymes"/>
    <property type="match status" value="1"/>
</dbReference>
<feature type="binding site" evidence="8">
    <location>
        <position position="74"/>
    </location>
    <ligand>
        <name>S-adenosyl-L-methionine</name>
        <dbReference type="ChEBI" id="CHEBI:59789"/>
    </ligand>
</feature>
<proteinExistence type="inferred from homology"/>
<dbReference type="PROSITE" id="PS51918">
    <property type="entry name" value="RADICAL_SAM"/>
    <property type="match status" value="1"/>
</dbReference>
<dbReference type="GO" id="GO:0016840">
    <property type="term" value="F:carbon-nitrogen lyase activity"/>
    <property type="evidence" value="ECO:0007669"/>
    <property type="project" value="UniProtKB-UniRule"/>
</dbReference>
<dbReference type="HAMAP" id="MF_00917">
    <property type="entry name" value="QueE"/>
    <property type="match status" value="1"/>
</dbReference>
<comment type="function">
    <text evidence="8">Catalyzes the complex heterocyclic radical-mediated conversion of 6-carboxy-5,6,7,8-tetrahydropterin (CPH4) to 7-carboxy-7-deazaguanine (CDG), a step common to the biosynthetic pathways of all 7-deazapurine-containing compounds.</text>
</comment>
<dbReference type="EC" id="4.3.99.3" evidence="8"/>
<evidence type="ECO:0000256" key="1">
    <source>
        <dbReference type="ARBA" id="ARBA00022485"/>
    </source>
</evidence>
<dbReference type="UniPathway" id="UPA00391"/>
<dbReference type="GO" id="GO:1904047">
    <property type="term" value="F:S-adenosyl-L-methionine binding"/>
    <property type="evidence" value="ECO:0007669"/>
    <property type="project" value="UniProtKB-UniRule"/>
</dbReference>
<evidence type="ECO:0000259" key="9">
    <source>
        <dbReference type="PROSITE" id="PS51918"/>
    </source>
</evidence>
<keyword evidence="1 8" id="KW-0004">4Fe-4S</keyword>
<comment type="cofactor">
    <cofactor evidence="8">
        <name>S-adenosyl-L-methionine</name>
        <dbReference type="ChEBI" id="CHEBI:59789"/>
    </cofactor>
    <text evidence="8">Binds 1 S-adenosyl-L-methionine per subunit.</text>
</comment>
<dbReference type="InterPro" id="IPR007197">
    <property type="entry name" value="rSAM"/>
</dbReference>
<dbReference type="GO" id="GO:0008616">
    <property type="term" value="P:tRNA queuosine(34) biosynthetic process"/>
    <property type="evidence" value="ECO:0007669"/>
    <property type="project" value="UniProtKB-UniRule"/>
</dbReference>
<dbReference type="EMBL" id="LACI01000118">
    <property type="protein sequence ID" value="KJU87551.1"/>
    <property type="molecule type" value="Genomic_DNA"/>
</dbReference>
<dbReference type="GO" id="GO:0051539">
    <property type="term" value="F:4 iron, 4 sulfur cluster binding"/>
    <property type="evidence" value="ECO:0007669"/>
    <property type="project" value="UniProtKB-UniRule"/>
</dbReference>
<comment type="caution">
    <text evidence="10">The sequence shown here is derived from an EMBL/GenBank/DDBJ whole genome shotgun (WGS) entry which is preliminary data.</text>
</comment>
<evidence type="ECO:0000313" key="10">
    <source>
        <dbReference type="EMBL" id="KJU87551.1"/>
    </source>
</evidence>
<accession>A0A0F3H057</accession>
<reference evidence="10 11" key="1">
    <citation type="submission" date="2015-02" db="EMBL/GenBank/DDBJ databases">
        <title>Single-cell genomics of uncultivated deep-branching MTB reveals a conserved set of magnetosome genes.</title>
        <authorList>
            <person name="Kolinko S."/>
            <person name="Richter M."/>
            <person name="Glockner F.O."/>
            <person name="Brachmann A."/>
            <person name="Schuler D."/>
        </authorList>
    </citation>
    <scope>NUCLEOTIDE SEQUENCE [LARGE SCALE GENOMIC DNA]</scope>
    <source>
        <strain evidence="10">TM-1</strain>
    </source>
</reference>
<evidence type="ECO:0000256" key="3">
    <source>
        <dbReference type="ARBA" id="ARBA00022723"/>
    </source>
</evidence>
<feature type="binding site" evidence="8">
    <location>
        <begin position="39"/>
        <end position="41"/>
    </location>
    <ligand>
        <name>S-adenosyl-L-methionine</name>
        <dbReference type="ChEBI" id="CHEBI:59789"/>
    </ligand>
</feature>
<name>A0A0F3H057_9BACT</name>
<evidence type="ECO:0000256" key="4">
    <source>
        <dbReference type="ARBA" id="ARBA00022842"/>
    </source>
</evidence>
<evidence type="ECO:0000313" key="11">
    <source>
        <dbReference type="Proteomes" id="UP000033423"/>
    </source>
</evidence>
<dbReference type="SFLD" id="SFLDS00029">
    <property type="entry name" value="Radical_SAM"/>
    <property type="match status" value="1"/>
</dbReference>
<protein>
    <recommendedName>
        <fullName evidence="8">7-carboxy-7-deazaguanine synthase</fullName>
        <shortName evidence="8">CDG synthase</shortName>
        <ecNumber evidence="8">4.3.99.3</ecNumber>
    </recommendedName>
    <alternativeName>
        <fullName evidence="8">Queuosine biosynthesis protein QueE</fullName>
    </alternativeName>
</protein>
<keyword evidence="8" id="KW-0671">Queuosine biosynthesis</keyword>
<keyword evidence="4 8" id="KW-0460">Magnesium</keyword>
<feature type="domain" description="Radical SAM core" evidence="9">
    <location>
        <begin position="20"/>
        <end position="211"/>
    </location>
</feature>
<feature type="binding site" evidence="8">
    <location>
        <position position="72"/>
    </location>
    <ligand>
        <name>substrate</name>
    </ligand>
</feature>
<dbReference type="AlphaFoldDB" id="A0A0F3H057"/>
<comment type="cofactor">
    <cofactor evidence="8">
        <name>Mg(2+)</name>
        <dbReference type="ChEBI" id="CHEBI:18420"/>
    </cofactor>
</comment>
<evidence type="ECO:0000256" key="5">
    <source>
        <dbReference type="ARBA" id="ARBA00023004"/>
    </source>
</evidence>
<gene>
    <name evidence="8" type="primary">queE</name>
    <name evidence="10" type="ORF">MBAV_000256</name>
</gene>
<feature type="binding site" evidence="8">
    <location>
        <position position="42"/>
    </location>
    <ligand>
        <name>Mg(2+)</name>
        <dbReference type="ChEBI" id="CHEBI:18420"/>
    </ligand>
</feature>
<dbReference type="PIRSF" id="PIRSF000370">
    <property type="entry name" value="QueE"/>
    <property type="match status" value="1"/>
</dbReference>
<keyword evidence="3 8" id="KW-0479">Metal-binding</keyword>
<dbReference type="InterPro" id="IPR024924">
    <property type="entry name" value="7-CO-7-deazaguanine_synth-like"/>
</dbReference>
<dbReference type="GO" id="GO:0000287">
    <property type="term" value="F:magnesium ion binding"/>
    <property type="evidence" value="ECO:0007669"/>
    <property type="project" value="UniProtKB-UniRule"/>
</dbReference>
<dbReference type="InterPro" id="IPR013785">
    <property type="entry name" value="Aldolase_TIM"/>
</dbReference>
<comment type="subunit">
    <text evidence="8">Homodimer.</text>
</comment>
<dbReference type="Gene3D" id="3.20.20.70">
    <property type="entry name" value="Aldolase class I"/>
    <property type="match status" value="1"/>
</dbReference>
<feature type="binding site" evidence="8">
    <location>
        <position position="40"/>
    </location>
    <ligand>
        <name>[4Fe-4S] cluster</name>
        <dbReference type="ChEBI" id="CHEBI:49883"/>
        <note>4Fe-4S-S-AdoMet</note>
    </ligand>
</feature>
<feature type="binding site" evidence="8">
    <location>
        <position position="29"/>
    </location>
    <ligand>
        <name>substrate</name>
    </ligand>
</feature>
<dbReference type="PATRIC" id="fig|29290.4.peg.352"/>
<dbReference type="CDD" id="cd01335">
    <property type="entry name" value="Radical_SAM"/>
    <property type="match status" value="1"/>
</dbReference>
<organism evidence="10 11">
    <name type="scientific">Candidatus Magnetobacterium bavaricum</name>
    <dbReference type="NCBI Taxonomy" id="29290"/>
    <lineage>
        <taxon>Bacteria</taxon>
        <taxon>Pseudomonadati</taxon>
        <taxon>Nitrospirota</taxon>
        <taxon>Thermodesulfovibrionia</taxon>
        <taxon>Thermodesulfovibrionales</taxon>
        <taxon>Candidatus Magnetobacteriaceae</taxon>
        <taxon>Candidatus Magnetobacterium</taxon>
    </lineage>
</organism>
<keyword evidence="11" id="KW-1185">Reference proteome</keyword>
<dbReference type="Pfam" id="PF04055">
    <property type="entry name" value="Radical_SAM"/>
    <property type="match status" value="1"/>
</dbReference>